<dbReference type="Proteomes" id="UP000186559">
    <property type="component" value="Chromosome"/>
</dbReference>
<dbReference type="STRING" id="1229727.Ga0080559_TMP1794"/>
<dbReference type="SMART" id="SM00849">
    <property type="entry name" value="Lactamase_B"/>
    <property type="match status" value="1"/>
</dbReference>
<comment type="similarity">
    <text evidence="1">Belongs to the metallo-beta-lactamase superfamily. Class-B beta-lactamase family.</text>
</comment>
<dbReference type="KEGG" id="tpro:Ga0080559_TMP1794"/>
<keyword evidence="4" id="KW-1185">Reference proteome</keyword>
<protein>
    <submittedName>
        <fullName evidence="3">Quinoprotein relay system zinc metallohydrolase 2</fullName>
    </submittedName>
</protein>
<evidence type="ECO:0000313" key="3">
    <source>
        <dbReference type="EMBL" id="APX22590.1"/>
    </source>
</evidence>
<gene>
    <name evidence="3" type="ORF">Ga0080559_TMP1794</name>
</gene>
<name>A0A1U7D3E4_9RHOB</name>
<organism evidence="3 4">
    <name type="scientific">Salipiger profundus</name>
    <dbReference type="NCBI Taxonomy" id="1229727"/>
    <lineage>
        <taxon>Bacteria</taxon>
        <taxon>Pseudomonadati</taxon>
        <taxon>Pseudomonadota</taxon>
        <taxon>Alphaproteobacteria</taxon>
        <taxon>Rhodobacterales</taxon>
        <taxon>Roseobacteraceae</taxon>
        <taxon>Salipiger</taxon>
    </lineage>
</organism>
<dbReference type="GO" id="GO:0017001">
    <property type="term" value="P:antibiotic catabolic process"/>
    <property type="evidence" value="ECO:0007669"/>
    <property type="project" value="UniProtKB-ARBA"/>
</dbReference>
<dbReference type="CDD" id="cd16282">
    <property type="entry name" value="metallo-hydrolase-like_MBL-fold"/>
    <property type="match status" value="1"/>
</dbReference>
<dbReference type="SUPFAM" id="SSF56281">
    <property type="entry name" value="Metallo-hydrolase/oxidoreductase"/>
    <property type="match status" value="1"/>
</dbReference>
<dbReference type="InterPro" id="IPR050855">
    <property type="entry name" value="NDM-1-like"/>
</dbReference>
<sequence length="335" mass="35408">MFEAVMMLCATLAEGEACREALVPGYATGTRAACEAGLRARPVEGAACAQAGPVLPVIEAAPGVYVHTGAIAEPDAANHGDVSNLGFVVGETAIAVIDSGGSAQVGEALWRAIRVRSDLPVTHVILTHMHPDHVFGAGVFAGAEVVGHAGLQRALAERRESYLESFSRLIGPGAFLGSDVPQVDRGIEDVAEIDLGGRALRLRAWPLAHTGTDLTVFDAQTGTLFAGDLVFDRHAPALDGSLRGWQAVLDDMAKIEADRMIPGHGGPVMGWPEGAAPLKRYLDTLARDTRKALDEGARLSEAVGRIAAEEADDWSLFEAYNPRNATVAFTELEWE</sequence>
<dbReference type="GO" id="GO:0016787">
    <property type="term" value="F:hydrolase activity"/>
    <property type="evidence" value="ECO:0007669"/>
    <property type="project" value="UniProtKB-KW"/>
</dbReference>
<dbReference type="InterPro" id="IPR001279">
    <property type="entry name" value="Metallo-B-lactamas"/>
</dbReference>
<feature type="domain" description="Metallo-beta-lactamase" evidence="2">
    <location>
        <begin position="82"/>
        <end position="264"/>
    </location>
</feature>
<dbReference type="InterPro" id="IPR030829">
    <property type="entry name" value="SoxH-rel_PQQ_2"/>
</dbReference>
<dbReference type="PANTHER" id="PTHR42951:SF4">
    <property type="entry name" value="ACYL-COENZYME A THIOESTERASE MBLAC2"/>
    <property type="match status" value="1"/>
</dbReference>
<dbReference type="Gene3D" id="3.60.15.10">
    <property type="entry name" value="Ribonuclease Z/Hydroxyacylglutathione hydrolase-like"/>
    <property type="match status" value="1"/>
</dbReference>
<dbReference type="Pfam" id="PF00753">
    <property type="entry name" value="Lactamase_B"/>
    <property type="match status" value="1"/>
</dbReference>
<reference evidence="3 4" key="1">
    <citation type="submission" date="2016-03" db="EMBL/GenBank/DDBJ databases">
        <title>Deep-sea bacteria in the southern Pacific.</title>
        <authorList>
            <person name="Tang K."/>
        </authorList>
    </citation>
    <scope>NUCLEOTIDE SEQUENCE [LARGE SCALE GENOMIC DNA]</scope>
    <source>
        <strain evidence="3 4">JLT2016</strain>
    </source>
</reference>
<dbReference type="InterPro" id="IPR036866">
    <property type="entry name" value="RibonucZ/Hydroxyglut_hydro"/>
</dbReference>
<evidence type="ECO:0000259" key="2">
    <source>
        <dbReference type="SMART" id="SM00849"/>
    </source>
</evidence>
<dbReference type="NCBIfam" id="TIGR04559">
    <property type="entry name" value="SoxH_rel_PQQ_2"/>
    <property type="match status" value="1"/>
</dbReference>
<dbReference type="EMBL" id="CP014796">
    <property type="protein sequence ID" value="APX22590.1"/>
    <property type="molecule type" value="Genomic_DNA"/>
</dbReference>
<evidence type="ECO:0000313" key="4">
    <source>
        <dbReference type="Proteomes" id="UP000186559"/>
    </source>
</evidence>
<proteinExistence type="inferred from homology"/>
<keyword evidence="3" id="KW-0378">Hydrolase</keyword>
<evidence type="ECO:0000256" key="1">
    <source>
        <dbReference type="ARBA" id="ARBA00005250"/>
    </source>
</evidence>
<dbReference type="OrthoDB" id="420651at2"/>
<accession>A0A1U7D3E4</accession>
<dbReference type="RefSeq" id="WP_076622887.1">
    <property type="nucleotide sequence ID" value="NZ_BMEW01000004.1"/>
</dbReference>
<dbReference type="PANTHER" id="PTHR42951">
    <property type="entry name" value="METALLO-BETA-LACTAMASE DOMAIN-CONTAINING"/>
    <property type="match status" value="1"/>
</dbReference>
<dbReference type="AlphaFoldDB" id="A0A1U7D3E4"/>